<feature type="domain" description="3-oxo-5-alpha-steroid 4-dehydrogenase C-terminal" evidence="6">
    <location>
        <begin position="209"/>
        <end position="323"/>
    </location>
</feature>
<dbReference type="InterPro" id="IPR001104">
    <property type="entry name" value="3-oxo-5_a-steroid_4-DH_C"/>
</dbReference>
<evidence type="ECO:0000256" key="5">
    <source>
        <dbReference type="RuleBase" id="RU367081"/>
    </source>
</evidence>
<comment type="function">
    <text evidence="5">Plays a key role in early steps of protein N-linked glycosylation by being involved in the conversion of polyprenol into dolichol. Acts as a polyprenal reductase that mediates the reduction of polyprenal into dolichal in a NADP-dependent mechanism. Dolichols are required for the synthesis of dolichol-linked monosaccharides and the oligosaccharide precursor used for N-glycosylation.</text>
</comment>
<dbReference type="InterPro" id="IPR039698">
    <property type="entry name" value="Dfg10/SRD5A3"/>
</dbReference>
<sequence>MPFSYPALPEFIFDTLCSISPAEWCRAFFILSSSSVLAVAATPEAARRYLLDYGARTPAKDSSNGRKDKTSRGDGPFVKLVAMVTSCGQVPHSWFIAFYTTSLTCSIFWLIQYLTRGNILDFVASRQAGTSDPSMSLGQVVLVWTLMFLQASRRVYEHLVFIKPSASKMWIVHWSLGICFYLCMSISVWVEGSEPILNRPLNPTNMRLASLKSVISVLVYLFAWTNQYRCHKYLAGLKKYSLPGSGMFSILICPHYTCECLLYTSLMVAAAPEGSWYNKTLLSALVFVLVNLGVTARGTRKWSIDKFGAESVAAKWNMIPFVF</sequence>
<evidence type="ECO:0000256" key="1">
    <source>
        <dbReference type="ARBA" id="ARBA00004127"/>
    </source>
</evidence>
<keyword evidence="5" id="KW-0560">Oxidoreductase</keyword>
<dbReference type="PANTHER" id="PTHR14624">
    <property type="entry name" value="DFG10 PROTEIN"/>
    <property type="match status" value="1"/>
</dbReference>
<protein>
    <recommendedName>
        <fullName evidence="5">Polyprenal reductase</fullName>
        <ecNumber evidence="5">1.3.1.94</ecNumber>
    </recommendedName>
</protein>
<keyword evidence="5" id="KW-0256">Endoplasmic reticulum</keyword>
<keyword evidence="4 5" id="KW-0472">Membrane</keyword>
<dbReference type="GO" id="GO:0016095">
    <property type="term" value="P:polyprenol catabolic process"/>
    <property type="evidence" value="ECO:0007669"/>
    <property type="project" value="UniProtKB-UniRule"/>
</dbReference>
<keyword evidence="8" id="KW-1185">Reference proteome</keyword>
<comment type="caution">
    <text evidence="7">The sequence shown here is derived from an EMBL/GenBank/DDBJ whole genome shotgun (WGS) entry which is preliminary data.</text>
</comment>
<evidence type="ECO:0000256" key="3">
    <source>
        <dbReference type="ARBA" id="ARBA00022989"/>
    </source>
</evidence>
<comment type="pathway">
    <text evidence="5">Protein modification; protein glycosylation.</text>
</comment>
<dbReference type="EC" id="1.3.1.94" evidence="5"/>
<proteinExistence type="inferred from homology"/>
<gene>
    <name evidence="7" type="ORF">QBC33DRAFT_134998</name>
</gene>
<dbReference type="RefSeq" id="XP_060281986.1">
    <property type="nucleotide sequence ID" value="XM_060422081.1"/>
</dbReference>
<comment type="catalytic activity">
    <reaction evidence="5">
        <text>a di-trans,poly-cis-dolichal + NADP(+) = a di-trans,poly-cis-polyprenal + NADPH + H(+)</text>
        <dbReference type="Rhea" id="RHEA:80727"/>
        <dbReference type="Rhea" id="RHEA-COMP:19536"/>
        <dbReference type="Rhea" id="RHEA-COMP:19537"/>
        <dbReference type="ChEBI" id="CHEBI:15378"/>
        <dbReference type="ChEBI" id="CHEBI:57783"/>
        <dbReference type="ChEBI" id="CHEBI:58349"/>
        <dbReference type="ChEBI" id="CHEBI:231623"/>
        <dbReference type="ChEBI" id="CHEBI:231637"/>
        <dbReference type="EC" id="1.3.1.94"/>
    </reaction>
    <physiologicalReaction direction="right-to-left" evidence="5">
        <dbReference type="Rhea" id="RHEA:80729"/>
    </physiologicalReaction>
</comment>
<dbReference type="GO" id="GO:0003865">
    <property type="term" value="F:3-oxo-5-alpha-steroid 4-dehydrogenase activity"/>
    <property type="evidence" value="ECO:0007669"/>
    <property type="project" value="TreeGrafter"/>
</dbReference>
<evidence type="ECO:0000256" key="2">
    <source>
        <dbReference type="ARBA" id="ARBA00022692"/>
    </source>
</evidence>
<dbReference type="PROSITE" id="PS50244">
    <property type="entry name" value="S5A_REDUCTASE"/>
    <property type="match status" value="1"/>
</dbReference>
<dbReference type="GO" id="GO:0005789">
    <property type="term" value="C:endoplasmic reticulum membrane"/>
    <property type="evidence" value="ECO:0007669"/>
    <property type="project" value="UniProtKB-SubCell"/>
</dbReference>
<reference evidence="7" key="1">
    <citation type="submission" date="2023-06" db="EMBL/GenBank/DDBJ databases">
        <title>Genome-scale phylogeny and comparative genomics of the fungal order Sordariales.</title>
        <authorList>
            <consortium name="Lawrence Berkeley National Laboratory"/>
            <person name="Hensen N."/>
            <person name="Bonometti L."/>
            <person name="Westerberg I."/>
            <person name="Brannstrom I.O."/>
            <person name="Guillou S."/>
            <person name="Cros-Aarteil S."/>
            <person name="Calhoun S."/>
            <person name="Haridas S."/>
            <person name="Kuo A."/>
            <person name="Mondo S."/>
            <person name="Pangilinan J."/>
            <person name="Riley R."/>
            <person name="Labutti K."/>
            <person name="Andreopoulos B."/>
            <person name="Lipzen A."/>
            <person name="Chen C."/>
            <person name="Yanf M."/>
            <person name="Daum C."/>
            <person name="Ng V."/>
            <person name="Clum A."/>
            <person name="Steindorff A."/>
            <person name="Ohm R."/>
            <person name="Martin F."/>
            <person name="Silar P."/>
            <person name="Natvig D."/>
            <person name="Lalanne C."/>
            <person name="Gautier V."/>
            <person name="Ament-Velasquez S.L."/>
            <person name="Kruys A."/>
            <person name="Hutchinson M.I."/>
            <person name="Powell A.J."/>
            <person name="Barry K."/>
            <person name="Miller A.N."/>
            <person name="Grigoriev I.V."/>
            <person name="Debuchy R."/>
            <person name="Gladieux P."/>
            <person name="Thoren M.H."/>
            <person name="Johannesson H."/>
        </authorList>
    </citation>
    <scope>NUCLEOTIDE SEQUENCE</scope>
    <source>
        <strain evidence="7">8032-3</strain>
    </source>
</reference>
<organism evidence="7 8">
    <name type="scientific">Phialemonium atrogriseum</name>
    <dbReference type="NCBI Taxonomy" id="1093897"/>
    <lineage>
        <taxon>Eukaryota</taxon>
        <taxon>Fungi</taxon>
        <taxon>Dikarya</taxon>
        <taxon>Ascomycota</taxon>
        <taxon>Pezizomycotina</taxon>
        <taxon>Sordariomycetes</taxon>
        <taxon>Sordariomycetidae</taxon>
        <taxon>Cephalothecales</taxon>
        <taxon>Cephalothecaceae</taxon>
        <taxon>Phialemonium</taxon>
    </lineage>
</organism>
<dbReference type="GO" id="GO:0102389">
    <property type="term" value="F:polyprenol reductase activity"/>
    <property type="evidence" value="ECO:0007669"/>
    <property type="project" value="UniProtKB-UniRule"/>
</dbReference>
<feature type="transmembrane region" description="Helical" evidence="5">
    <location>
        <begin position="209"/>
        <end position="226"/>
    </location>
</feature>
<evidence type="ECO:0000313" key="7">
    <source>
        <dbReference type="EMBL" id="KAK1765773.1"/>
    </source>
</evidence>
<dbReference type="AlphaFoldDB" id="A0AAJ0BWJ0"/>
<dbReference type="GeneID" id="85305268"/>
<evidence type="ECO:0000313" key="8">
    <source>
        <dbReference type="Proteomes" id="UP001244011"/>
    </source>
</evidence>
<evidence type="ECO:0000256" key="4">
    <source>
        <dbReference type="ARBA" id="ARBA00023136"/>
    </source>
</evidence>
<evidence type="ECO:0000259" key="6">
    <source>
        <dbReference type="Pfam" id="PF02544"/>
    </source>
</evidence>
<dbReference type="PANTHER" id="PTHR14624:SF0">
    <property type="entry name" value="POLYPRENOL REDUCTASE"/>
    <property type="match status" value="1"/>
</dbReference>
<comment type="subcellular location">
    <subcellularLocation>
        <location evidence="1">Endomembrane system</location>
        <topology evidence="1">Multi-pass membrane protein</topology>
    </subcellularLocation>
    <subcellularLocation>
        <location evidence="5">Endoplasmic reticulum membrane</location>
    </subcellularLocation>
</comment>
<keyword evidence="5" id="KW-0521">NADP</keyword>
<dbReference type="Pfam" id="PF02544">
    <property type="entry name" value="Steroid_dh"/>
    <property type="match status" value="1"/>
</dbReference>
<accession>A0AAJ0BWJ0</accession>
<dbReference type="Proteomes" id="UP001244011">
    <property type="component" value="Unassembled WGS sequence"/>
</dbReference>
<keyword evidence="2 5" id="KW-0812">Transmembrane</keyword>
<feature type="transmembrane region" description="Helical" evidence="5">
    <location>
        <begin position="134"/>
        <end position="151"/>
    </location>
</feature>
<feature type="transmembrane region" description="Helical" evidence="5">
    <location>
        <begin position="93"/>
        <end position="114"/>
    </location>
</feature>
<name>A0AAJ0BWJ0_9PEZI</name>
<comment type="similarity">
    <text evidence="5">Belongs to the steroid 5-alpha reductase family. Polyprenal reductase subfamily.</text>
</comment>
<feature type="transmembrane region" description="Helical" evidence="5">
    <location>
        <begin position="171"/>
        <end position="189"/>
    </location>
</feature>
<dbReference type="GO" id="GO:0160198">
    <property type="term" value="F:polyprenal reductase activity"/>
    <property type="evidence" value="ECO:0007669"/>
    <property type="project" value="UniProtKB-EC"/>
</dbReference>
<keyword evidence="3 5" id="KW-1133">Transmembrane helix</keyword>
<dbReference type="EMBL" id="MU839014">
    <property type="protein sequence ID" value="KAK1765773.1"/>
    <property type="molecule type" value="Genomic_DNA"/>
</dbReference>
<dbReference type="GO" id="GO:0006488">
    <property type="term" value="P:dolichol-linked oligosaccharide biosynthetic process"/>
    <property type="evidence" value="ECO:0007669"/>
    <property type="project" value="UniProtKB-UniRule"/>
</dbReference>